<comment type="similarity">
    <text evidence="4">Belongs to the copper transporter (Ctr) (TC 1.A.56) family. SLC31A subfamily.</text>
</comment>
<keyword evidence="8" id="KW-1185">Reference proteome</keyword>
<reference evidence="6 8" key="1">
    <citation type="journal article" date="2000" name="Science">
        <title>The genome sequence of Drosophila melanogaster.</title>
        <authorList>
            <person name="Adams M.D."/>
            <person name="Celniker S.E."/>
            <person name="Holt R.A."/>
            <person name="Evans C.A."/>
            <person name="Gocayne J.D."/>
            <person name="Amanatides P.G."/>
            <person name="Scherer S.E."/>
            <person name="Li P.W."/>
            <person name="Hoskins R.A."/>
            <person name="Galle R.F."/>
            <person name="George R.A."/>
            <person name="Lewis S.E."/>
            <person name="Richards S."/>
            <person name="Ashburner M."/>
            <person name="Henderson S.N."/>
            <person name="Sutton G.G."/>
            <person name="Wortman J.R."/>
            <person name="Yandell M.D."/>
            <person name="Zhang Q."/>
            <person name="Chen L.X."/>
            <person name="Brandon R.C."/>
            <person name="Rogers Y.H."/>
            <person name="Blazej R.G."/>
            <person name="Champe M."/>
            <person name="Pfeiffer B.D."/>
            <person name="Wan K.H."/>
            <person name="Doyle C."/>
            <person name="Baxter E.G."/>
            <person name="Helt G."/>
            <person name="Nelson C.R."/>
            <person name="Gabor G.L."/>
            <person name="Abril J.F."/>
            <person name="Agbayani A."/>
            <person name="An H.J."/>
            <person name="Andrews-Pfannkoch C."/>
            <person name="Baldwin D."/>
            <person name="Ballew R.M."/>
            <person name="Basu A."/>
            <person name="Baxendale J."/>
            <person name="Bayraktaroglu L."/>
            <person name="Beasley E.M."/>
            <person name="Beeson K.Y."/>
            <person name="Benos P.V."/>
            <person name="Berman B.P."/>
            <person name="Bhandari D."/>
            <person name="Bolshakov S."/>
            <person name="Borkova D."/>
            <person name="Botchan M.R."/>
            <person name="Bouck J."/>
            <person name="Brokstein P."/>
            <person name="Brottier P."/>
            <person name="Burtis K.C."/>
            <person name="Busam D.A."/>
            <person name="Butler H."/>
            <person name="Cadieu E."/>
            <person name="Center A."/>
            <person name="Chandra I."/>
            <person name="Cherry J.M."/>
            <person name="Cawley S."/>
            <person name="Dahlke C."/>
            <person name="Davenport L.B."/>
            <person name="Davies P."/>
            <person name="de Pablos B."/>
            <person name="Delcher A."/>
            <person name="Deng Z."/>
            <person name="Mays A.D."/>
            <person name="Dew I."/>
            <person name="Dietz S.M."/>
            <person name="Dodson K."/>
            <person name="Doup L.E."/>
            <person name="Downes M."/>
            <person name="Dugan-Rocha S."/>
            <person name="Dunkov B.C."/>
            <person name="Dunn P."/>
            <person name="Durbin K.J."/>
            <person name="Evangelista C.C."/>
            <person name="Ferraz C."/>
            <person name="Ferriera S."/>
            <person name="Fleischmann W."/>
            <person name="Fosler C."/>
            <person name="Gabrielian A.E."/>
            <person name="Garg N.S."/>
            <person name="Gelbart W.M."/>
            <person name="Glasser K."/>
            <person name="Glodek A."/>
            <person name="Gong F."/>
            <person name="Gorrell J.H."/>
            <person name="Gu Z."/>
            <person name="Guan P."/>
            <person name="Harris M."/>
            <person name="Harris N.L."/>
            <person name="Harvey D."/>
            <person name="Heiman T.J."/>
            <person name="Hernandez J.R."/>
            <person name="Houck J."/>
            <person name="Hostin D."/>
            <person name="Houston K.A."/>
            <person name="Howland T.J."/>
            <person name="Wei M.H."/>
            <person name="Ibegwam C."/>
            <person name="Jalali M."/>
            <person name="Kalush F."/>
            <person name="Karpen G.H."/>
            <person name="Ke Z."/>
            <person name="Kennison J.A."/>
            <person name="Ketchum K.A."/>
            <person name="Kimmel B.E."/>
            <person name="Kodira C.D."/>
            <person name="Kraft C."/>
            <person name="Kravitz S."/>
            <person name="Kulp D."/>
            <person name="Lai Z."/>
            <person name="Lasko P."/>
            <person name="Lei Y."/>
            <person name="Levitsky A.A."/>
            <person name="Li J."/>
            <person name="Li Z."/>
            <person name="Liang Y."/>
            <person name="Lin X."/>
            <person name="Liu X."/>
            <person name="Mattei B."/>
            <person name="McIntosh T.C."/>
            <person name="McLeod M.P."/>
            <person name="McPherson D."/>
            <person name="Merkulov G."/>
            <person name="Milshina N.V."/>
            <person name="Mobarry C."/>
            <person name="Morris J."/>
            <person name="Moshrefi A."/>
            <person name="Mount S.M."/>
            <person name="Moy M."/>
            <person name="Murphy B."/>
            <person name="Murphy L."/>
            <person name="Muzny D.M."/>
            <person name="Nelson D.L."/>
            <person name="Nelson D.R."/>
            <person name="Nelson K.A."/>
            <person name="Nixon K."/>
            <person name="Nusskern D.R."/>
            <person name="Pacleb J.M."/>
            <person name="Palazzolo M."/>
            <person name="Pittman G.S."/>
            <person name="Pan S."/>
            <person name="Pollard J."/>
            <person name="Puri V."/>
            <person name="Reese M.G."/>
            <person name="Reinert K."/>
            <person name="Remington K."/>
            <person name="Saunders R.D."/>
            <person name="Scheeler F."/>
            <person name="Shen H."/>
            <person name="Shue B.C."/>
            <person name="Siden-Kiamos I."/>
            <person name="Simpson M."/>
            <person name="Skupski M.P."/>
            <person name="Smith T."/>
            <person name="Spier E."/>
            <person name="Spradling A.C."/>
            <person name="Stapleton M."/>
            <person name="Strong R."/>
            <person name="Sun E."/>
            <person name="Svirskas R."/>
            <person name="Tector C."/>
            <person name="Turner R."/>
            <person name="Venter E."/>
            <person name="Wang A.H."/>
            <person name="Wang X."/>
            <person name="Wang Z.Y."/>
            <person name="Wassarman D.A."/>
            <person name="Weinstock G.M."/>
            <person name="Weissenbach J."/>
            <person name="Williams S.M."/>
            <person name="WoodageT"/>
            <person name="Worley K.C."/>
            <person name="Wu D."/>
            <person name="Yang S."/>
            <person name="Yao Q.A."/>
            <person name="Ye J."/>
            <person name="Yeh R.F."/>
            <person name="Zaveri J.S."/>
            <person name="Zhan M."/>
            <person name="Zhang G."/>
            <person name="Zhao Q."/>
            <person name="Zheng L."/>
            <person name="Zheng X.H."/>
            <person name="Zhong F.N."/>
            <person name="Zhong W."/>
            <person name="Zhou X."/>
            <person name="Zhu S."/>
            <person name="Zhu X."/>
            <person name="Smith H.O."/>
            <person name="Gibbs R.A."/>
            <person name="Myers E.W."/>
            <person name="Rubin G.M."/>
            <person name="Venter J.C."/>
        </authorList>
    </citation>
    <scope>NUCLEOTIDE SEQUENCE [LARGE SCALE GENOMIC DNA]</scope>
    <source>
        <strain evidence="8">Berkeley</strain>
    </source>
</reference>
<dbReference type="GO" id="GO:0005886">
    <property type="term" value="C:plasma membrane"/>
    <property type="evidence" value="ECO:0000314"/>
    <property type="project" value="FlyBase"/>
</dbReference>
<keyword evidence="4" id="KW-0186">Copper</keyword>
<feature type="transmembrane region" description="Helical" evidence="4">
    <location>
        <begin position="207"/>
        <end position="226"/>
    </location>
</feature>
<feature type="region of interest" description="Disordered" evidence="5">
    <location>
        <begin position="1"/>
        <end position="27"/>
    </location>
</feature>
<sequence>MDHAHHSAPGVDHSMHHDHVGMHHDHSGIPAATASPMDAASMFDLIPDTSDLQASHAGHAAHGAHNHGGGSGTGMEHMMPMAFHFGYNETILFSWWHIETVAGLIGSMIAIFLLALMYEGLKYYREYLFWKTYNLLEYRPVTGPQRNPEAPRIPSPAAAAPSPVQYVGEVVHKQPPSMLSINHLLQTLLHVLQVTLSFLLMLIFMTYNVWLCLMVVLGAAVGYFLFCWKKSVIVDVTEHCH</sequence>
<evidence type="ECO:0000256" key="4">
    <source>
        <dbReference type="RuleBase" id="RU367022"/>
    </source>
</evidence>
<keyword evidence="2 4" id="KW-1133">Transmembrane helix</keyword>
<dbReference type="RefSeq" id="NP_001245553.1">
    <property type="nucleotide sequence ID" value="NM_001258624.1"/>
</dbReference>
<dbReference type="GO" id="GO:0015679">
    <property type="term" value="P:plasma membrane copper ion transport"/>
    <property type="evidence" value="ECO:0000305"/>
    <property type="project" value="FlyBase"/>
</dbReference>
<proteinExistence type="inferred from homology"/>
<dbReference type="HOGENOM" id="CLU_079690_2_0_1"/>
<reference evidence="6 8" key="9">
    <citation type="journal article" date="2007" name="Science">
        <title>Sequence finishing and mapping of Drosophila melanogaster heterochromatin.</title>
        <authorList>
            <person name="Hoskins R.A."/>
            <person name="Carlson J.W."/>
            <person name="Kennedy C."/>
            <person name="Acevedo D."/>
            <person name="Evans-Holm M."/>
            <person name="Frise E."/>
            <person name="Wan K.H."/>
            <person name="Park S."/>
            <person name="Mendez-Lago M."/>
            <person name="Rossi F."/>
            <person name="Villasante A."/>
            <person name="Dimitri P."/>
            <person name="Karpen G.H."/>
            <person name="Celniker S.E."/>
        </authorList>
    </citation>
    <scope>NUCLEOTIDE SEQUENCE [LARGE SCALE GENOMIC DNA]</scope>
    <source>
        <strain evidence="8">Berkeley</strain>
    </source>
</reference>
<feature type="transmembrane region" description="Helical" evidence="4">
    <location>
        <begin position="95"/>
        <end position="118"/>
    </location>
</feature>
<dbReference type="PANTHER" id="PTHR12483:SF115">
    <property type="entry name" value="COPPER TRANSPORT PROTEIN"/>
    <property type="match status" value="1"/>
</dbReference>
<dbReference type="GO" id="GO:0006825">
    <property type="term" value="P:copper ion transport"/>
    <property type="evidence" value="ECO:0000314"/>
    <property type="project" value="FlyBase"/>
</dbReference>
<dbReference type="BioGRID-ORCS" id="31601">
    <property type="hits" value="0 hits in 3 CRISPR screens"/>
</dbReference>
<reference evidence="6 8" key="8">
    <citation type="journal article" date="2007" name="Science">
        <title>The Release 5.1 annotation of Drosophila melanogaster heterochromatin.</title>
        <authorList>
            <person name="Smith C.D."/>
            <person name="Shu S."/>
            <person name="Mungall C.J."/>
            <person name="Karpen G.H."/>
        </authorList>
    </citation>
    <scope>NUCLEOTIDE SEQUENCE [LARGE SCALE GENOMIC DNA]</scope>
    <source>
        <strain evidence="8">Berkeley</strain>
    </source>
</reference>
<dbReference type="FlyBase" id="FBgn0062413">
    <property type="gene designation" value="Ctr1A"/>
</dbReference>
<keyword evidence="4" id="KW-0406">Ion transport</keyword>
<reference evidence="6 8" key="5">
    <citation type="journal article" date="2002" name="Genome Biol.">
        <title>Heterochromatic sequences in a Drosophila whole-genome shotgun assembly.</title>
        <authorList>
            <person name="Hoskins R.A."/>
            <person name="Smith C.D."/>
            <person name="Carlson J.W."/>
            <person name="Carvalho A.B."/>
            <person name="Halpern A."/>
            <person name="Kaminker J.S."/>
            <person name="Kennedy C."/>
            <person name="Mungall C.J."/>
            <person name="Sullivan B.A."/>
            <person name="Sutton G.G."/>
            <person name="Yasuhara J.C."/>
            <person name="Wakimoto B.T."/>
            <person name="Myers E.W."/>
            <person name="Celniker S.E."/>
            <person name="Rubin G.M."/>
            <person name="Karpen G.H."/>
        </authorList>
    </citation>
    <scope>NUCLEOTIDE SEQUENCE [LARGE SCALE GENOMIC DNA]</scope>
    <source>
        <strain evidence="8">Berkeley</strain>
    </source>
</reference>
<evidence type="ECO:0000256" key="3">
    <source>
        <dbReference type="ARBA" id="ARBA00023136"/>
    </source>
</evidence>
<reference evidence="6" key="7">
    <citation type="submission" date="2006-08" db="EMBL/GenBank/DDBJ databases">
        <authorList>
            <person name="Celniker S."/>
            <person name="Carlson J."/>
            <person name="Wan K."/>
            <person name="Frise E."/>
            <person name="Hoskins R."/>
            <person name="Park S."/>
            <person name="Svirskas R."/>
            <person name="Rubin G."/>
        </authorList>
    </citation>
    <scope>NUCLEOTIDE SEQUENCE</scope>
</reference>
<comment type="subcellular location">
    <subcellularLocation>
        <location evidence="4">Membrane</location>
        <topology evidence="4">Multi-pass membrane protein</topology>
    </subcellularLocation>
</comment>
<evidence type="ECO:0000256" key="5">
    <source>
        <dbReference type="SAM" id="MobiDB-lite"/>
    </source>
</evidence>
<dbReference type="SMR" id="M9NE97"/>
<organism evidence="6 8">
    <name type="scientific">Drosophila melanogaster</name>
    <name type="common">Fruit fly</name>
    <dbReference type="NCBI Taxonomy" id="7227"/>
    <lineage>
        <taxon>Eukaryota</taxon>
        <taxon>Metazoa</taxon>
        <taxon>Ecdysozoa</taxon>
        <taxon>Arthropoda</taxon>
        <taxon>Hexapoda</taxon>
        <taxon>Insecta</taxon>
        <taxon>Pterygota</taxon>
        <taxon>Neoptera</taxon>
        <taxon>Endopterygota</taxon>
        <taxon>Diptera</taxon>
        <taxon>Brachycera</taxon>
        <taxon>Muscomorpha</taxon>
        <taxon>Ephydroidea</taxon>
        <taxon>Drosophilidae</taxon>
        <taxon>Drosophila</taxon>
        <taxon>Sophophora</taxon>
    </lineage>
</organism>
<dbReference type="RefSeq" id="NP_001245552.1">
    <property type="nucleotide sequence ID" value="NM_001258623.2"/>
</dbReference>
<gene>
    <name evidence="6 7" type="primary">Ctr1A</name>
    <name evidence="6" type="synonym">BcDNA:RH42635</name>
    <name evidence="6" type="synonym">ctr1A</name>
    <name evidence="6" type="synonym">DmCtr1A</name>
    <name evidence="6" type="synonym">Dmel\CG3977</name>
    <name evidence="6 7" type="ORF">CG3977</name>
    <name evidence="6" type="ORF">Dmel_CG3977</name>
</gene>
<dbReference type="PANTHER" id="PTHR12483">
    <property type="entry name" value="SOLUTE CARRIER FAMILY 31 COPPER TRANSPORTERS"/>
    <property type="match status" value="1"/>
</dbReference>
<dbReference type="ExpressionAtlas" id="M9NE97">
    <property type="expression patterns" value="baseline and differential"/>
</dbReference>
<dbReference type="InterPro" id="IPR007274">
    <property type="entry name" value="Cop_transporter"/>
</dbReference>
<reference evidence="6" key="13">
    <citation type="submission" date="2023-12" db="EMBL/GenBank/DDBJ databases">
        <authorList>
            <consortium name="FlyBase"/>
        </authorList>
    </citation>
    <scope>NUCLEOTIDE SEQUENCE</scope>
</reference>
<dbReference type="GO" id="GO:0002027">
    <property type="term" value="P:regulation of heart rate"/>
    <property type="evidence" value="ECO:0000315"/>
    <property type="project" value="FlyBase"/>
</dbReference>
<dbReference type="STRING" id="7227.FBpp0300817"/>
<evidence type="ECO:0000313" key="7">
    <source>
        <dbReference type="FlyBase" id="FBgn0062413"/>
    </source>
</evidence>
<keyword evidence="4" id="KW-0187">Copper transport</keyword>
<dbReference type="eggNOG" id="KOG3386">
    <property type="taxonomic scope" value="Eukaryota"/>
</dbReference>
<dbReference type="PaxDb" id="7227-FBpp0300818"/>
<evidence type="ECO:0000256" key="1">
    <source>
        <dbReference type="ARBA" id="ARBA00022692"/>
    </source>
</evidence>
<dbReference type="Reactome" id="R-DME-425410">
    <property type="pathway name" value="Metal ion SLC transporters"/>
</dbReference>
<evidence type="ECO:0000313" key="6">
    <source>
        <dbReference type="EMBL" id="AFH07266.1"/>
    </source>
</evidence>
<dbReference type="AGR" id="FB:FBgn0062413"/>
<accession>M9NE97</accession>
<dbReference type="OMA" id="AKTVACH"/>
<evidence type="ECO:0000256" key="2">
    <source>
        <dbReference type="ARBA" id="ARBA00022989"/>
    </source>
</evidence>
<dbReference type="Bgee" id="FBgn0062413">
    <property type="expression patterns" value="Expressed in seminal fluid secreting gland and 148 other cell types or tissues"/>
</dbReference>
<dbReference type="GeneID" id="31601"/>
<dbReference type="GO" id="GO:0006878">
    <property type="term" value="P:intracellular copper ion homeostasis"/>
    <property type="evidence" value="ECO:0000315"/>
    <property type="project" value="FlyBase"/>
</dbReference>
<dbReference type="EMBL" id="AE014298">
    <property type="protein sequence ID" value="AFH07267.1"/>
    <property type="molecule type" value="Genomic_DNA"/>
</dbReference>
<protein>
    <recommendedName>
        <fullName evidence="4">Copper transport protein</fullName>
    </recommendedName>
</protein>
<reference evidence="6" key="10">
    <citation type="journal article" date="2015" name="G3 (Bethesda)">
        <title>Gene Model Annotations for Drosophila melanogaster: Impact of High-Throughput Data.</title>
        <authorList>
            <consortium name="FlyBase Consortium"/>
            <person name="Matthews B.B."/>
            <person name="Dos Santos G."/>
            <person name="Crosby M.A."/>
            <person name="Emmert D.B."/>
            <person name="St Pierre S.E."/>
            <person name="Gramates L.S."/>
            <person name="Zhou P."/>
            <person name="Schroeder A.J."/>
            <person name="Falls K."/>
            <person name="Strelets V."/>
            <person name="Russo S.M."/>
            <person name="Gelbart W.M."/>
            <person name="null"/>
        </authorList>
    </citation>
    <scope>NUCLEOTIDE SEQUENCE</scope>
</reference>
<dbReference type="FunCoup" id="M9NE97">
    <property type="interactions" value="375"/>
</dbReference>
<reference evidence="6" key="12">
    <citation type="journal article" date="2015" name="Genome Res.">
        <title>The Release 6 reference sequence of the Drosophila melanogaster genome.</title>
        <authorList>
            <person name="Hoskins R.A."/>
            <person name="Carlson J.W."/>
            <person name="Wan K.H."/>
            <person name="Park S."/>
            <person name="Mendez I."/>
            <person name="Galle S.E."/>
            <person name="Booth B.W."/>
            <person name="Pfeiffer B.D."/>
            <person name="George R.A."/>
            <person name="Svirskas R."/>
            <person name="Krzywinski M."/>
            <person name="Schein J."/>
            <person name="Accardo M.C."/>
            <person name="Damia E."/>
            <person name="Messina G."/>
            <person name="Mendez-Lago M."/>
            <person name="de Pablos B."/>
            <person name="Demakova O.V."/>
            <person name="Andreyeva E.N."/>
            <person name="Boldyreva L.V."/>
            <person name="Marra M."/>
            <person name="Carvalho A.B."/>
            <person name="Dimitri P."/>
            <person name="Villasante A."/>
            <person name="Zhimulev I.F."/>
            <person name="Rubin G.M."/>
            <person name="Karpen G.H."/>
            <person name="Celniker S.E."/>
        </authorList>
    </citation>
    <scope>NUCLEOTIDE SEQUENCE</scope>
</reference>
<dbReference type="CTD" id="31601"/>
<evidence type="ECO:0000313" key="8">
    <source>
        <dbReference type="Proteomes" id="UP000000803"/>
    </source>
</evidence>
<keyword evidence="4" id="KW-0813">Transport</keyword>
<dbReference type="Proteomes" id="UP000000803">
    <property type="component" value="Chromosome X"/>
</dbReference>
<reference evidence="6" key="14">
    <citation type="submission" date="2024-06" db="EMBL/GenBank/DDBJ databases">
        <title>Drosophila melanogaster release 4 sequence.</title>
        <authorList>
            <consortium name="Berkeley Drosophila Genome Project"/>
            <person name="Celniker S."/>
            <person name="Carlson J."/>
            <person name="Wan K."/>
            <person name="Pfeiffer B."/>
            <person name="Frise E."/>
            <person name="George R."/>
            <person name="Hoskins R."/>
            <person name="Stapleton M."/>
            <person name="Pacleb J."/>
            <person name="Park S."/>
            <person name="Svirskas R."/>
            <person name="Smith E."/>
            <person name="Yu C."/>
            <person name="Rubin G."/>
        </authorList>
    </citation>
    <scope>NUCLEOTIDE SEQUENCE</scope>
</reference>
<reference evidence="8" key="2">
    <citation type="journal article" date="2002" name="Genome Biol.">
        <title>Finishing a whole-genome shotgun: release 3 of the Drosophila melanogaster euchromatic genome sequence.</title>
        <authorList>
            <person name="Celniker S.E."/>
            <person name="Wheeler D.A."/>
            <person name="Kronmiller B."/>
            <person name="Carlson J.W."/>
            <person name="Halpern A."/>
            <person name="Patel S."/>
            <person name="Adams M."/>
            <person name="Champe M."/>
            <person name="Dugan S.P."/>
            <person name="Frise E."/>
            <person name="Hodgson A."/>
            <person name="George R.A."/>
            <person name="Hoskins R.A."/>
            <person name="Laverty T."/>
            <person name="Muzny D.M."/>
            <person name="Nelson C.R."/>
            <person name="Pacleb J.M."/>
            <person name="Park S."/>
            <person name="Pfeiffer B.D."/>
            <person name="Richards S."/>
            <person name="Sodergren E.J."/>
            <person name="Svirskas R."/>
            <person name="Tabor P.E."/>
            <person name="Wan K."/>
            <person name="Stapleton M."/>
            <person name="Sutton G.G."/>
            <person name="Venter C."/>
            <person name="Weinstock G."/>
            <person name="Scherer S.E."/>
            <person name="Myers E.W."/>
            <person name="Gibbs R.A."/>
            <person name="Rubin G.M."/>
        </authorList>
    </citation>
    <scope>NUCLEOTIDE SEQUENCE [LARGE SCALE GENOMIC DNA]</scope>
    <source>
        <strain evidence="8">Berkeley</strain>
    </source>
</reference>
<name>M9NE97_DROME</name>
<reference evidence="8" key="4">
    <citation type="journal article" date="2002" name="Genome Biol.">
        <title>The transposable elements of the Drosophila melanogaster euchromatin: a genomics perspective.</title>
        <authorList>
            <person name="Kaminker J.S."/>
            <person name="Bergman C.M."/>
            <person name="Kronmiller B."/>
            <person name="Carlson J."/>
            <person name="Svirskas R."/>
            <person name="Patel S."/>
            <person name="Frise E."/>
            <person name="Wheeler D.A."/>
            <person name="Lewis S.E."/>
            <person name="Rubin G.M."/>
            <person name="Ashburner M."/>
            <person name="Celniker S.E."/>
        </authorList>
    </citation>
    <scope>NUCLEOTIDE SEQUENCE [LARGE SCALE GENOMIC DNA]</scope>
    <source>
        <strain evidence="8">Berkeley</strain>
    </source>
</reference>
<reference evidence="8" key="3">
    <citation type="journal article" date="2002" name="Genome Biol.">
        <title>Annotation of the Drosophila melanogaster euchromatic genome: a systematic review.</title>
        <authorList>
            <person name="Misra S."/>
            <person name="Crosby M.A."/>
            <person name="Mungall C.J."/>
            <person name="Matthews B.B."/>
            <person name="Campbell K.S."/>
            <person name="Hradecky P."/>
            <person name="Huang Y."/>
            <person name="Kaminker J.S."/>
            <person name="Millburn G.H."/>
            <person name="Prochnik S.E."/>
            <person name="Smith C.D."/>
            <person name="Tupy J.L."/>
            <person name="Whitfied E.J."/>
            <person name="Bayraktaroglu L."/>
            <person name="Berman B.P."/>
            <person name="Bettencourt B.R."/>
            <person name="Celniker S.E."/>
            <person name="de Grey A.D."/>
            <person name="Drysdale R.A."/>
            <person name="Harris N.L."/>
            <person name="Richter J."/>
            <person name="Russo S."/>
            <person name="Schroeder A.J."/>
            <person name="Shu S.Q."/>
            <person name="Stapleton M."/>
            <person name="Yamada C."/>
            <person name="Ashburner M."/>
            <person name="Gelbart W.M."/>
            <person name="Rubin G.M."/>
            <person name="Lewis S.E."/>
        </authorList>
    </citation>
    <scope>GENOME REANNOTATION</scope>
    <source>
        <strain evidence="8">Berkeley</strain>
    </source>
</reference>
<reference evidence="6 8" key="6">
    <citation type="journal article" date="2005" name="PLoS Comput. Biol.">
        <title>Combined evidence annotation of transposable elements in genome sequences.</title>
        <authorList>
            <person name="Quesneville H."/>
            <person name="Bergman C.M."/>
            <person name="Andrieu O."/>
            <person name="Autard D."/>
            <person name="Nouaud D."/>
            <person name="Ashburner M."/>
            <person name="Anxolabehere D."/>
        </authorList>
    </citation>
    <scope>NUCLEOTIDE SEQUENCE [LARGE SCALE GENOMIC DNA]</scope>
    <source>
        <strain evidence="8">Berkeley</strain>
    </source>
</reference>
<feature type="transmembrane region" description="Helical" evidence="4">
    <location>
        <begin position="183"/>
        <end position="201"/>
    </location>
</feature>
<dbReference type="GO" id="GO:0005375">
    <property type="term" value="F:copper ion transmembrane transporter activity"/>
    <property type="evidence" value="ECO:0000314"/>
    <property type="project" value="FlyBase"/>
</dbReference>
<dbReference type="AlphaFoldDB" id="M9NE97"/>
<dbReference type="EMBL" id="AE014298">
    <property type="protein sequence ID" value="AFH07266.1"/>
    <property type="molecule type" value="Genomic_DNA"/>
</dbReference>
<dbReference type="VEuPathDB" id="VectorBase:FBgn0062413"/>
<dbReference type="Pfam" id="PF04145">
    <property type="entry name" value="Ctr"/>
    <property type="match status" value="1"/>
</dbReference>
<keyword evidence="3 4" id="KW-0472">Membrane</keyword>
<dbReference type="OrthoDB" id="161814at2759"/>
<keyword evidence="1 4" id="KW-0812">Transmembrane</keyword>
<feature type="compositionally biased region" description="Basic and acidic residues" evidence="5">
    <location>
        <begin position="13"/>
        <end position="27"/>
    </location>
</feature>
<reference evidence="6" key="11">
    <citation type="journal article" date="2015" name="G3 (Bethesda)">
        <title>Gene Model Annotations for Drosophila melanogaster: The Rule-Benders.</title>
        <authorList>
            <consortium name="FlyBase Consortium"/>
            <person name="Crosby M.A."/>
            <person name="Gramates L.S."/>
            <person name="Dos Santos G."/>
            <person name="Matthews B.B."/>
            <person name="St Pierre S.E."/>
            <person name="Zhou P."/>
            <person name="Schroeder A.J."/>
            <person name="Falls K."/>
            <person name="Emmert D.B."/>
            <person name="Russo S.M."/>
            <person name="Gelbart W.M."/>
            <person name="null"/>
        </authorList>
    </citation>
    <scope>NUCLEOTIDE SEQUENCE</scope>
</reference>